<gene>
    <name evidence="3" type="ORF">EVOR1521_LOCUS7598</name>
</gene>
<dbReference type="Proteomes" id="UP001178507">
    <property type="component" value="Unassembled WGS sequence"/>
</dbReference>
<evidence type="ECO:0000313" key="3">
    <source>
        <dbReference type="EMBL" id="CAJ1379330.1"/>
    </source>
</evidence>
<dbReference type="PROSITE" id="PS50802">
    <property type="entry name" value="OTU"/>
    <property type="match status" value="1"/>
</dbReference>
<reference evidence="3" key="1">
    <citation type="submission" date="2023-08" db="EMBL/GenBank/DDBJ databases">
        <authorList>
            <person name="Chen Y."/>
            <person name="Shah S."/>
            <person name="Dougan E. K."/>
            <person name="Thang M."/>
            <person name="Chan C."/>
        </authorList>
    </citation>
    <scope>NUCLEOTIDE SEQUENCE</scope>
</reference>
<evidence type="ECO:0000313" key="4">
    <source>
        <dbReference type="Proteomes" id="UP001178507"/>
    </source>
</evidence>
<feature type="region of interest" description="Disordered" evidence="1">
    <location>
        <begin position="243"/>
        <end position="262"/>
    </location>
</feature>
<feature type="compositionally biased region" description="Basic residues" evidence="1">
    <location>
        <begin position="201"/>
        <end position="213"/>
    </location>
</feature>
<proteinExistence type="predicted"/>
<comment type="caution">
    <text evidence="3">The sequence shown here is derived from an EMBL/GenBank/DDBJ whole genome shotgun (WGS) entry which is preliminary data.</text>
</comment>
<evidence type="ECO:0000256" key="1">
    <source>
        <dbReference type="SAM" id="MobiDB-lite"/>
    </source>
</evidence>
<keyword evidence="4" id="KW-1185">Reference proteome</keyword>
<feature type="region of interest" description="Disordered" evidence="1">
    <location>
        <begin position="201"/>
        <end position="232"/>
    </location>
</feature>
<sequence>MPLVRAQVFDVLLQEFLELLDGRAALRLLALCRDARRPEWTERGAAARRLAEDFAAFLQGARARLPGFELCDFLEVRACWDFDEERANRFRPPAFCGGSQFQMRRWIDRYWRLRGLNPMEVLQRLNFFDLLGGPEFDFYLGLLRKGQARFIYSRGVDRPGDFRGCLAAGDEDEEEPPFDAGLAIVFRCDHFLTAVCARQARPARPRKRDKRRATEKSGGGARPAPGSSHFQLRRACCKRQRPRWADVRDSESDEGEDDAAGARQTPAALFEAQADDGALWREVAAFAGATMGPCAYLRLPTLALWQARLRRKCEDWDFPLPSWRWLVYGEPLRLRAELQIFVLFLGFVSERRLSRPCWRAVRAWQGRLKAAALDCDFPFPVWRDVVCFDRFRRGRPCVRLRLDRALFAESTGVAVARLVLQGRELANAAPICEILKPSTAPPPPQATRGRVDFWDWAGRGRLHGFSAQASELSRTPSCLRSGLLIGRMAPGSFVCGRGGPPPPPCGRSQVAAICALAVVDVPGDGNCLFHALAMQDEEGCCGE</sequence>
<dbReference type="AlphaFoldDB" id="A0AA36I3B8"/>
<feature type="domain" description="OTU" evidence="2">
    <location>
        <begin position="516"/>
        <end position="543"/>
    </location>
</feature>
<dbReference type="InterPro" id="IPR003323">
    <property type="entry name" value="OTU_dom"/>
</dbReference>
<name>A0AA36I3B8_9DINO</name>
<feature type="non-terminal residue" evidence="3">
    <location>
        <position position="543"/>
    </location>
</feature>
<accession>A0AA36I3B8</accession>
<evidence type="ECO:0000259" key="2">
    <source>
        <dbReference type="PROSITE" id="PS50802"/>
    </source>
</evidence>
<dbReference type="EMBL" id="CAUJNA010000619">
    <property type="protein sequence ID" value="CAJ1379330.1"/>
    <property type="molecule type" value="Genomic_DNA"/>
</dbReference>
<dbReference type="CDD" id="cd22744">
    <property type="entry name" value="OTU"/>
    <property type="match status" value="1"/>
</dbReference>
<protein>
    <recommendedName>
        <fullName evidence="2">OTU domain-containing protein</fullName>
    </recommendedName>
</protein>
<organism evidence="3 4">
    <name type="scientific">Effrenium voratum</name>
    <dbReference type="NCBI Taxonomy" id="2562239"/>
    <lineage>
        <taxon>Eukaryota</taxon>
        <taxon>Sar</taxon>
        <taxon>Alveolata</taxon>
        <taxon>Dinophyceae</taxon>
        <taxon>Suessiales</taxon>
        <taxon>Symbiodiniaceae</taxon>
        <taxon>Effrenium</taxon>
    </lineage>
</organism>